<dbReference type="Pfam" id="PF20789">
    <property type="entry name" value="4HBT_3C"/>
    <property type="match status" value="1"/>
</dbReference>
<dbReference type="PANTHER" id="PTHR38110:SF1">
    <property type="entry name" value="THIOESTERASE DOMAIN-CONTAINING PROTEIN"/>
    <property type="match status" value="1"/>
</dbReference>
<name>A0A6A7BRX5_9PEZI</name>
<dbReference type="Proteomes" id="UP000799421">
    <property type="component" value="Unassembled WGS sequence"/>
</dbReference>
<dbReference type="AlphaFoldDB" id="A0A6A7BRX5"/>
<keyword evidence="4" id="KW-1185">Reference proteome</keyword>
<protein>
    <recommendedName>
        <fullName evidence="5">Thioesterase/thiol ester dehydrase-isomerase</fullName>
    </recommendedName>
</protein>
<evidence type="ECO:0000259" key="2">
    <source>
        <dbReference type="Pfam" id="PF20789"/>
    </source>
</evidence>
<evidence type="ECO:0000259" key="1">
    <source>
        <dbReference type="Pfam" id="PF13622"/>
    </source>
</evidence>
<proteinExistence type="predicted"/>
<dbReference type="InterPro" id="IPR042171">
    <property type="entry name" value="Acyl-CoA_hotdog"/>
</dbReference>
<accession>A0A6A7BRX5</accession>
<gene>
    <name evidence="3" type="ORF">K470DRAFT_253566</name>
</gene>
<dbReference type="Gene3D" id="2.40.160.210">
    <property type="entry name" value="Acyl-CoA thioesterase, double hotdog domain"/>
    <property type="match status" value="2"/>
</dbReference>
<dbReference type="OrthoDB" id="2532955at2759"/>
<dbReference type="Pfam" id="PF13622">
    <property type="entry name" value="4HBT_3"/>
    <property type="match status" value="1"/>
</dbReference>
<sequence length="319" mass="35981">MELFSLAPTPTSTHRYTLPLSPSWTIGSVPHGGYITSVLLSVAKLHFATTLSSCNQPDTLSVQLSFLRRTQTGPATVTVQDLKLGRQSSVIYVSLEQEGREEVVGFITQTDFGREEGVGFGMDWGIYPPPPVVTGSFGEMDRGRDANWGERKVWPLHRFRPAMGMMRSWFPRGGQLGKGIVDQWVCPRDDDKRWTTDCLGFIVDAFPQIVESLEFGGDLYGVELEERYTQEEQQEMMDKKGAGRKWYPTVSLNMEVKKRLPEEGVRFLFVRVQCKVMQNGRYDLEVIVKDMEGDVVALSNHVVLAVPAERNTAKRRGKL</sequence>
<dbReference type="InterPro" id="IPR049450">
    <property type="entry name" value="ACOT8-like_C"/>
</dbReference>
<reference evidence="3" key="1">
    <citation type="journal article" date="2020" name="Stud. Mycol.">
        <title>101 Dothideomycetes genomes: a test case for predicting lifestyles and emergence of pathogens.</title>
        <authorList>
            <person name="Haridas S."/>
            <person name="Albert R."/>
            <person name="Binder M."/>
            <person name="Bloem J."/>
            <person name="Labutti K."/>
            <person name="Salamov A."/>
            <person name="Andreopoulos B."/>
            <person name="Baker S."/>
            <person name="Barry K."/>
            <person name="Bills G."/>
            <person name="Bluhm B."/>
            <person name="Cannon C."/>
            <person name="Castanera R."/>
            <person name="Culley D."/>
            <person name="Daum C."/>
            <person name="Ezra D."/>
            <person name="Gonzalez J."/>
            <person name="Henrissat B."/>
            <person name="Kuo A."/>
            <person name="Liang C."/>
            <person name="Lipzen A."/>
            <person name="Lutzoni F."/>
            <person name="Magnuson J."/>
            <person name="Mondo S."/>
            <person name="Nolan M."/>
            <person name="Ohm R."/>
            <person name="Pangilinan J."/>
            <person name="Park H.-J."/>
            <person name="Ramirez L."/>
            <person name="Alfaro M."/>
            <person name="Sun H."/>
            <person name="Tritt A."/>
            <person name="Yoshinaga Y."/>
            <person name="Zwiers L.-H."/>
            <person name="Turgeon B."/>
            <person name="Goodwin S."/>
            <person name="Spatafora J."/>
            <person name="Crous P."/>
            <person name="Grigoriev I."/>
        </authorList>
    </citation>
    <scope>NUCLEOTIDE SEQUENCE</scope>
    <source>
        <strain evidence="3">CBS 480.64</strain>
    </source>
</reference>
<evidence type="ECO:0008006" key="5">
    <source>
        <dbReference type="Google" id="ProtNLM"/>
    </source>
</evidence>
<dbReference type="InterPro" id="IPR029069">
    <property type="entry name" value="HotDog_dom_sf"/>
</dbReference>
<dbReference type="InterPro" id="IPR049449">
    <property type="entry name" value="TesB_ACOT8-like_N"/>
</dbReference>
<evidence type="ECO:0000313" key="4">
    <source>
        <dbReference type="Proteomes" id="UP000799421"/>
    </source>
</evidence>
<dbReference type="PANTHER" id="PTHR38110">
    <property type="entry name" value="CHROMOSOME 23, WHOLE GENOME SHOTGUN SEQUENCE"/>
    <property type="match status" value="1"/>
</dbReference>
<feature type="domain" description="Acyl-CoA thioesterase-like C-terminal" evidence="2">
    <location>
        <begin position="170"/>
        <end position="304"/>
    </location>
</feature>
<organism evidence="3 4">
    <name type="scientific">Piedraia hortae CBS 480.64</name>
    <dbReference type="NCBI Taxonomy" id="1314780"/>
    <lineage>
        <taxon>Eukaryota</taxon>
        <taxon>Fungi</taxon>
        <taxon>Dikarya</taxon>
        <taxon>Ascomycota</taxon>
        <taxon>Pezizomycotina</taxon>
        <taxon>Dothideomycetes</taxon>
        <taxon>Dothideomycetidae</taxon>
        <taxon>Capnodiales</taxon>
        <taxon>Piedraiaceae</taxon>
        <taxon>Piedraia</taxon>
    </lineage>
</organism>
<dbReference type="EMBL" id="MU006054">
    <property type="protein sequence ID" value="KAF2857258.1"/>
    <property type="molecule type" value="Genomic_DNA"/>
</dbReference>
<dbReference type="InterPro" id="IPR052389">
    <property type="entry name" value="Sec_Metab_Biosynth-Assoc"/>
</dbReference>
<feature type="domain" description="Acyl-CoA thioesterase-like N-terminal HotDog" evidence="1">
    <location>
        <begin position="21"/>
        <end position="108"/>
    </location>
</feature>
<dbReference type="SUPFAM" id="SSF54637">
    <property type="entry name" value="Thioesterase/thiol ester dehydrase-isomerase"/>
    <property type="match status" value="2"/>
</dbReference>
<evidence type="ECO:0000313" key="3">
    <source>
        <dbReference type="EMBL" id="KAF2857258.1"/>
    </source>
</evidence>